<dbReference type="CDD" id="cd22249">
    <property type="entry name" value="UDM1_RNF168_RNF169-like"/>
    <property type="match status" value="1"/>
</dbReference>
<keyword evidence="7" id="KW-0677">Repeat</keyword>
<evidence type="ECO:0000256" key="16">
    <source>
        <dbReference type="SAM" id="MobiDB-lite"/>
    </source>
</evidence>
<dbReference type="PANTHER" id="PTHR44329">
    <property type="entry name" value="SERINE/THREONINE-PROTEIN KINASE TNNI3K-RELATED"/>
    <property type="match status" value="1"/>
</dbReference>
<keyword evidence="6" id="KW-0808">Transferase</keyword>
<accession>A0A443SLP7</accession>
<keyword evidence="8 14" id="KW-0547">Nucleotide-binding</keyword>
<dbReference type="Pfam" id="PF00018">
    <property type="entry name" value="SH3_1"/>
    <property type="match status" value="1"/>
</dbReference>
<dbReference type="InterPro" id="IPR011009">
    <property type="entry name" value="Kinase-like_dom_sf"/>
</dbReference>
<evidence type="ECO:0000256" key="3">
    <source>
        <dbReference type="ARBA" id="ARBA00012406"/>
    </source>
</evidence>
<evidence type="ECO:0000256" key="9">
    <source>
        <dbReference type="ARBA" id="ARBA00022777"/>
    </source>
</evidence>
<evidence type="ECO:0000256" key="7">
    <source>
        <dbReference type="ARBA" id="ARBA00022737"/>
    </source>
</evidence>
<dbReference type="GO" id="GO:0005524">
    <property type="term" value="F:ATP binding"/>
    <property type="evidence" value="ECO:0007669"/>
    <property type="project" value="UniProtKB-UniRule"/>
</dbReference>
<keyword evidence="15" id="KW-0175">Coiled coil</keyword>
<evidence type="ECO:0000256" key="13">
    <source>
        <dbReference type="PROSITE-ProRule" id="PRU00192"/>
    </source>
</evidence>
<proteinExistence type="inferred from homology"/>
<dbReference type="SMART" id="SM00326">
    <property type="entry name" value="SH3"/>
    <property type="match status" value="1"/>
</dbReference>
<feature type="region of interest" description="Disordered" evidence="16">
    <location>
        <begin position="787"/>
        <end position="872"/>
    </location>
</feature>
<evidence type="ECO:0000313" key="20">
    <source>
        <dbReference type="Proteomes" id="UP000288716"/>
    </source>
</evidence>
<name>A0A443SLP7_9ACAR</name>
<comment type="caution">
    <text evidence="19">The sequence shown here is derived from an EMBL/GenBank/DDBJ whole genome shotgun (WGS) entry which is preliminary data.</text>
</comment>
<evidence type="ECO:0000256" key="1">
    <source>
        <dbReference type="ARBA" id="ARBA00001946"/>
    </source>
</evidence>
<dbReference type="SUPFAM" id="SSF50044">
    <property type="entry name" value="SH3-domain"/>
    <property type="match status" value="1"/>
</dbReference>
<evidence type="ECO:0000256" key="8">
    <source>
        <dbReference type="ARBA" id="ARBA00022741"/>
    </source>
</evidence>
<dbReference type="OrthoDB" id="339325at2759"/>
<dbReference type="InterPro" id="IPR000719">
    <property type="entry name" value="Prot_kinase_dom"/>
</dbReference>
<feature type="coiled-coil region" evidence="15">
    <location>
        <begin position="400"/>
        <end position="434"/>
    </location>
</feature>
<dbReference type="PRINTS" id="PR00452">
    <property type="entry name" value="SH3DOMAIN"/>
</dbReference>
<sequence length="927" mass="104245">VSFFSYISLSAEMEKIKRRYDNEVRRRIVNNSLSAVATTAIAVKKWKAVYDYEANGEDELSLRRGEIVDVLSKDAKISGDDGWWTGKLGDKVGIFPANYVEPMNANSNRASTIFELRFSELRLEEVIGVGGFGKVHRGFWSGEEVAVKAARRDPDDDKNAVRESVIKEATLFWLLNHPNIVSLKGVCLEDPNFCIVLEYCSGGSLSRALSGRKIPPDVLVDWAIQIAKGMDYLHSGSPVSLIHRDLKSSNILLNRPVINDNWNGKVLKITDFGLAREVYKTTRMSQAGTYAWMAPEVIKNSLFSKSSDVWSYGVVLWELLTGETPYKGIDALTVAYGVAINKFKLPIPSTCPSQFSSLMLACWDQNPHLRPSFSRIVRNLESLSQSGFMKTHRKSFHTLQENWKIEIQEIMEELKCKEKELRSREEELTKAMVQQKIHEEFLRKRERELTEREIDIVGRELNIIIQQQQQNKPVPKKRRGKFKKSRLAKLLRHPSNNPQMISSPSDFRHNITVTQEAPVAAKYVFNASSPDSPPPSPTVPRLRAYALQQTGTKGKTWGPSTLHQKERVNLNEHKVFLERNGHIKCSESAPNLGKTKVALMLNHIAGSDENIGTHIIILIDSFNCNLGCVFLGCLVDGDYSKNQVNGAFPAENKNKKKSDSALYKIGAMLASLVLGVDIRPLCKNSYCEESEDSVPNNRLQRSENSPQGSQKHATYHGQTRHSHRPQLDMNNFESSCKHEPSSSTTLLFDANGVEVDGSEEVNITCARRTSSSCVSNDGDVIYKTPDEYHTHRRTSSNTSSSSNVNPSFDPDDYFIRYKGETVTPPLQKSHRNTAQRPTTLELEATNCSVTNTPSSPDSSYGDSWNTPSTTSSQRSVRFNITEVYVPYDRRQYSNYQTLLDMNVEGQSQDGTVPLTALLSKHSQNKFI</sequence>
<keyword evidence="5" id="KW-0723">Serine/threonine-protein kinase</keyword>
<feature type="compositionally biased region" description="Polar residues" evidence="16">
    <location>
        <begin position="693"/>
        <end position="712"/>
    </location>
</feature>
<dbReference type="PROSITE" id="PS50011">
    <property type="entry name" value="PROTEIN_KINASE_DOM"/>
    <property type="match status" value="1"/>
</dbReference>
<evidence type="ECO:0000256" key="6">
    <source>
        <dbReference type="ARBA" id="ARBA00022679"/>
    </source>
</evidence>
<protein>
    <recommendedName>
        <fullName evidence="3">mitogen-activated protein kinase kinase kinase</fullName>
        <ecNumber evidence="3">2.7.11.25</ecNumber>
    </recommendedName>
</protein>
<comment type="catalytic activity">
    <reaction evidence="12">
        <text>L-seryl-[protein] + ATP = O-phospho-L-seryl-[protein] + ADP + H(+)</text>
        <dbReference type="Rhea" id="RHEA:17989"/>
        <dbReference type="Rhea" id="RHEA-COMP:9863"/>
        <dbReference type="Rhea" id="RHEA-COMP:11604"/>
        <dbReference type="ChEBI" id="CHEBI:15378"/>
        <dbReference type="ChEBI" id="CHEBI:29999"/>
        <dbReference type="ChEBI" id="CHEBI:30616"/>
        <dbReference type="ChEBI" id="CHEBI:83421"/>
        <dbReference type="ChEBI" id="CHEBI:456216"/>
        <dbReference type="EC" id="2.7.11.25"/>
    </reaction>
</comment>
<evidence type="ECO:0000256" key="2">
    <source>
        <dbReference type="ARBA" id="ARBA00006529"/>
    </source>
</evidence>
<dbReference type="CDD" id="cd14061">
    <property type="entry name" value="STKc_MLK"/>
    <property type="match status" value="1"/>
</dbReference>
<evidence type="ECO:0000256" key="10">
    <source>
        <dbReference type="ARBA" id="ARBA00022840"/>
    </source>
</evidence>
<dbReference type="EC" id="2.7.11.25" evidence="3"/>
<dbReference type="InterPro" id="IPR001245">
    <property type="entry name" value="Ser-Thr/Tyr_kinase_cat_dom"/>
</dbReference>
<comment type="similarity">
    <text evidence="2">Belongs to the protein kinase superfamily. STE Ser/Thr protein kinase family. MAP kinase kinase kinase subfamily.</text>
</comment>
<dbReference type="STRING" id="299467.A0A443SLP7"/>
<dbReference type="InterPro" id="IPR017441">
    <property type="entry name" value="Protein_kinase_ATP_BS"/>
</dbReference>
<dbReference type="SUPFAM" id="SSF56112">
    <property type="entry name" value="Protein kinase-like (PK-like)"/>
    <property type="match status" value="1"/>
</dbReference>
<dbReference type="PANTHER" id="PTHR44329:SF293">
    <property type="entry name" value="MITOGEN-ACTIVATED PROTEIN KINASE KINASE KINASE"/>
    <property type="match status" value="1"/>
</dbReference>
<dbReference type="Pfam" id="PF07714">
    <property type="entry name" value="PK_Tyr_Ser-Thr"/>
    <property type="match status" value="1"/>
</dbReference>
<evidence type="ECO:0000313" key="19">
    <source>
        <dbReference type="EMBL" id="RWS28393.1"/>
    </source>
</evidence>
<gene>
    <name evidence="19" type="ORF">B4U80_03445</name>
</gene>
<dbReference type="GO" id="GO:0004706">
    <property type="term" value="F:JUN kinase kinase kinase activity"/>
    <property type="evidence" value="ECO:0007669"/>
    <property type="project" value="TreeGrafter"/>
</dbReference>
<dbReference type="PROSITE" id="PS00108">
    <property type="entry name" value="PROTEIN_KINASE_ST"/>
    <property type="match status" value="1"/>
</dbReference>
<evidence type="ECO:0000259" key="17">
    <source>
        <dbReference type="PROSITE" id="PS50002"/>
    </source>
</evidence>
<dbReference type="InterPro" id="IPR008271">
    <property type="entry name" value="Ser/Thr_kinase_AS"/>
</dbReference>
<evidence type="ECO:0000256" key="5">
    <source>
        <dbReference type="ARBA" id="ARBA00022527"/>
    </source>
</evidence>
<reference evidence="19 20" key="1">
    <citation type="journal article" date="2018" name="Gigascience">
        <title>Genomes of trombidid mites reveal novel predicted allergens and laterally-transferred genes associated with secondary metabolism.</title>
        <authorList>
            <person name="Dong X."/>
            <person name="Chaisiri K."/>
            <person name="Xia D."/>
            <person name="Armstrong S.D."/>
            <person name="Fang Y."/>
            <person name="Donnelly M.J."/>
            <person name="Kadowaki T."/>
            <person name="McGarry J.W."/>
            <person name="Darby A.C."/>
            <person name="Makepeace B.L."/>
        </authorList>
    </citation>
    <scope>NUCLEOTIDE SEQUENCE [LARGE SCALE GENOMIC DNA]</scope>
    <source>
        <strain evidence="19">UoL-UT</strain>
    </source>
</reference>
<comment type="catalytic activity">
    <reaction evidence="11">
        <text>L-threonyl-[protein] + ATP = O-phospho-L-threonyl-[protein] + ADP + H(+)</text>
        <dbReference type="Rhea" id="RHEA:46608"/>
        <dbReference type="Rhea" id="RHEA-COMP:11060"/>
        <dbReference type="Rhea" id="RHEA-COMP:11605"/>
        <dbReference type="ChEBI" id="CHEBI:15378"/>
        <dbReference type="ChEBI" id="CHEBI:30013"/>
        <dbReference type="ChEBI" id="CHEBI:30616"/>
        <dbReference type="ChEBI" id="CHEBI:61977"/>
        <dbReference type="ChEBI" id="CHEBI:456216"/>
        <dbReference type="EC" id="2.7.11.25"/>
    </reaction>
</comment>
<dbReference type="PROSITE" id="PS00107">
    <property type="entry name" value="PROTEIN_KINASE_ATP"/>
    <property type="match status" value="1"/>
</dbReference>
<evidence type="ECO:0000256" key="11">
    <source>
        <dbReference type="ARBA" id="ARBA00047559"/>
    </source>
</evidence>
<comment type="cofactor">
    <cofactor evidence="1">
        <name>Mg(2+)</name>
        <dbReference type="ChEBI" id="CHEBI:18420"/>
    </cofactor>
</comment>
<dbReference type="Gene3D" id="3.30.200.20">
    <property type="entry name" value="Phosphorylase Kinase, domain 1"/>
    <property type="match status" value="1"/>
</dbReference>
<feature type="domain" description="SH3" evidence="17">
    <location>
        <begin position="41"/>
        <end position="105"/>
    </location>
</feature>
<keyword evidence="9 19" id="KW-0418">Kinase</keyword>
<dbReference type="Gene3D" id="1.10.510.10">
    <property type="entry name" value="Transferase(Phosphotransferase) domain 1"/>
    <property type="match status" value="1"/>
</dbReference>
<evidence type="ECO:0000256" key="4">
    <source>
        <dbReference type="ARBA" id="ARBA00022443"/>
    </source>
</evidence>
<dbReference type="AlphaFoldDB" id="A0A443SLP7"/>
<feature type="binding site" evidence="14">
    <location>
        <position position="148"/>
    </location>
    <ligand>
        <name>ATP</name>
        <dbReference type="ChEBI" id="CHEBI:30616"/>
    </ligand>
</feature>
<dbReference type="EMBL" id="NCKV01001407">
    <property type="protein sequence ID" value="RWS28393.1"/>
    <property type="molecule type" value="Genomic_DNA"/>
</dbReference>
<evidence type="ECO:0000256" key="15">
    <source>
        <dbReference type="SAM" id="Coils"/>
    </source>
</evidence>
<dbReference type="Gene3D" id="2.30.30.40">
    <property type="entry name" value="SH3 Domains"/>
    <property type="match status" value="1"/>
</dbReference>
<keyword evidence="4 13" id="KW-0728">SH3 domain</keyword>
<keyword evidence="10 14" id="KW-0067">ATP-binding</keyword>
<evidence type="ECO:0000259" key="18">
    <source>
        <dbReference type="PROSITE" id="PS50011"/>
    </source>
</evidence>
<feature type="non-terminal residue" evidence="19">
    <location>
        <position position="1"/>
    </location>
</feature>
<evidence type="ECO:0000256" key="12">
    <source>
        <dbReference type="ARBA" id="ARBA00048329"/>
    </source>
</evidence>
<evidence type="ECO:0000256" key="14">
    <source>
        <dbReference type="PROSITE-ProRule" id="PRU10141"/>
    </source>
</evidence>
<feature type="region of interest" description="Disordered" evidence="16">
    <location>
        <begin position="688"/>
        <end position="738"/>
    </location>
</feature>
<organism evidence="19 20">
    <name type="scientific">Leptotrombidium deliense</name>
    <dbReference type="NCBI Taxonomy" id="299467"/>
    <lineage>
        <taxon>Eukaryota</taxon>
        <taxon>Metazoa</taxon>
        <taxon>Ecdysozoa</taxon>
        <taxon>Arthropoda</taxon>
        <taxon>Chelicerata</taxon>
        <taxon>Arachnida</taxon>
        <taxon>Acari</taxon>
        <taxon>Acariformes</taxon>
        <taxon>Trombidiformes</taxon>
        <taxon>Prostigmata</taxon>
        <taxon>Anystina</taxon>
        <taxon>Parasitengona</taxon>
        <taxon>Trombiculoidea</taxon>
        <taxon>Trombiculidae</taxon>
        <taxon>Leptotrombidium</taxon>
    </lineage>
</organism>
<dbReference type="InterPro" id="IPR001452">
    <property type="entry name" value="SH3_domain"/>
</dbReference>
<dbReference type="InterPro" id="IPR051681">
    <property type="entry name" value="Ser/Thr_Kinases-Pseudokinases"/>
</dbReference>
<dbReference type="GO" id="GO:0006950">
    <property type="term" value="P:response to stress"/>
    <property type="evidence" value="ECO:0007669"/>
    <property type="project" value="UniProtKB-ARBA"/>
</dbReference>
<dbReference type="InterPro" id="IPR036028">
    <property type="entry name" value="SH3-like_dom_sf"/>
</dbReference>
<dbReference type="SMART" id="SM00220">
    <property type="entry name" value="S_TKc"/>
    <property type="match status" value="1"/>
</dbReference>
<dbReference type="VEuPathDB" id="VectorBase:LDEU003646"/>
<keyword evidence="20" id="KW-1185">Reference proteome</keyword>
<dbReference type="PROSITE" id="PS50002">
    <property type="entry name" value="SH3"/>
    <property type="match status" value="1"/>
</dbReference>
<dbReference type="FunFam" id="1.10.510.10:FF:000076">
    <property type="entry name" value="Mitogen-activated protein kinase kinase kinase"/>
    <property type="match status" value="1"/>
</dbReference>
<dbReference type="PRINTS" id="PR00109">
    <property type="entry name" value="TYRKINASE"/>
</dbReference>
<dbReference type="Proteomes" id="UP000288716">
    <property type="component" value="Unassembled WGS sequence"/>
</dbReference>
<dbReference type="CDD" id="cd11876">
    <property type="entry name" value="SH3_MLK"/>
    <property type="match status" value="1"/>
</dbReference>
<feature type="domain" description="Protein kinase" evidence="18">
    <location>
        <begin position="121"/>
        <end position="389"/>
    </location>
</feature>
<feature type="compositionally biased region" description="Polar residues" evidence="16">
    <location>
        <begin position="845"/>
        <end position="872"/>
    </location>
</feature>